<name>A0AAW0EK60_9AGAR</name>
<comment type="caution">
    <text evidence="3">The sequence shown here is derived from an EMBL/GenBank/DDBJ whole genome shotgun (WGS) entry which is preliminary data.</text>
</comment>
<keyword evidence="2" id="KW-0472">Membrane</keyword>
<evidence type="ECO:0000256" key="1">
    <source>
        <dbReference type="SAM" id="MobiDB-lite"/>
    </source>
</evidence>
<feature type="region of interest" description="Disordered" evidence="1">
    <location>
        <begin position="1"/>
        <end position="39"/>
    </location>
</feature>
<dbReference type="EMBL" id="JAWWNJ010000001">
    <property type="protein sequence ID" value="KAK7064881.1"/>
    <property type="molecule type" value="Genomic_DNA"/>
</dbReference>
<keyword evidence="2" id="KW-0812">Transmembrane</keyword>
<feature type="transmembrane region" description="Helical" evidence="2">
    <location>
        <begin position="284"/>
        <end position="302"/>
    </location>
</feature>
<keyword evidence="4" id="KW-1185">Reference proteome</keyword>
<feature type="compositionally biased region" description="Pro residues" evidence="1">
    <location>
        <begin position="22"/>
        <end position="34"/>
    </location>
</feature>
<feature type="transmembrane region" description="Helical" evidence="2">
    <location>
        <begin position="168"/>
        <end position="186"/>
    </location>
</feature>
<evidence type="ECO:0000313" key="4">
    <source>
        <dbReference type="Proteomes" id="UP001362999"/>
    </source>
</evidence>
<evidence type="ECO:0000256" key="2">
    <source>
        <dbReference type="SAM" id="Phobius"/>
    </source>
</evidence>
<accession>A0AAW0EK60</accession>
<reference evidence="3 4" key="1">
    <citation type="journal article" date="2024" name="J Genomics">
        <title>Draft genome sequencing and assembly of Favolaschia claudopus CIRM-BRFM 2984 isolated from oak limbs.</title>
        <authorList>
            <person name="Navarro D."/>
            <person name="Drula E."/>
            <person name="Chaduli D."/>
            <person name="Cazenave R."/>
            <person name="Ahrendt S."/>
            <person name="Wang J."/>
            <person name="Lipzen A."/>
            <person name="Daum C."/>
            <person name="Barry K."/>
            <person name="Grigoriev I.V."/>
            <person name="Favel A."/>
            <person name="Rosso M.N."/>
            <person name="Martin F."/>
        </authorList>
    </citation>
    <scope>NUCLEOTIDE SEQUENCE [LARGE SCALE GENOMIC DNA]</scope>
    <source>
        <strain evidence="3 4">CIRM-BRFM 2984</strain>
    </source>
</reference>
<feature type="non-terminal residue" evidence="3">
    <location>
        <position position="1"/>
    </location>
</feature>
<proteinExistence type="predicted"/>
<keyword evidence="2" id="KW-1133">Transmembrane helix</keyword>
<feature type="transmembrane region" description="Helical" evidence="2">
    <location>
        <begin position="222"/>
        <end position="243"/>
    </location>
</feature>
<evidence type="ECO:0000313" key="3">
    <source>
        <dbReference type="EMBL" id="KAK7064881.1"/>
    </source>
</evidence>
<dbReference type="Proteomes" id="UP001362999">
    <property type="component" value="Unassembled WGS sequence"/>
</dbReference>
<sequence>LAKLTTSGRGEDNPVYVRELTPDPPLPSFPPTPAASPGRTAATNLEILWGGCRGMRMLRRRGECVRGCRRMRAMCARGCRLMRARRTRIPFGMGMPDPSAWSGEQQAQFLQALMGGGGAPALMPNASAAGGPGCGCWGDEWDEWESGWGWGWGKAPDVAPPKTLLQRLMPAVHFVAVWALLLYFLLVMEPGLHTVGGGEGETGGIGFAWRWKKLAAQAKGQLGAASGWGVQFILVAGFFWAFVTLELDAWRPPTILALALPHLPPRVSSVIVHGMQVQMQMGSMFMDDVAAVVVGIWACNLARNMV</sequence>
<organism evidence="3 4">
    <name type="scientific">Favolaschia claudopus</name>
    <dbReference type="NCBI Taxonomy" id="2862362"/>
    <lineage>
        <taxon>Eukaryota</taxon>
        <taxon>Fungi</taxon>
        <taxon>Dikarya</taxon>
        <taxon>Basidiomycota</taxon>
        <taxon>Agaricomycotina</taxon>
        <taxon>Agaricomycetes</taxon>
        <taxon>Agaricomycetidae</taxon>
        <taxon>Agaricales</taxon>
        <taxon>Marasmiineae</taxon>
        <taxon>Mycenaceae</taxon>
        <taxon>Favolaschia</taxon>
    </lineage>
</organism>
<gene>
    <name evidence="3" type="ORF">R3P38DRAFT_2826882</name>
</gene>
<dbReference type="AlphaFoldDB" id="A0AAW0EK60"/>
<protein>
    <submittedName>
        <fullName evidence="3">Uncharacterized protein</fullName>
    </submittedName>
</protein>